<sequence length="447" mass="48741">MSGSDTDLGDSRDSLYTRLNQRPVRERKVPVRYPDSESAVIKSENMASSAPASETSPVPTSTAAASATMSSETAIPRASIQYVPSPAELPNFRGNVLAGEPPCQPGTAEGDVRQWLDMLQIHFAATGLTDDLGKIMQLVSHTHKKLGDARSMLSKYMQDDFKDITYEEVVNDLLLTYGSVTTTSFVDASRESRNVILSAKPGKVNTVMNINALREASNKVATTFVDRPCYNVKQETRPIVDIIKEVIFATAASSVFTKRVMTDTLLKRKEGQRIADAYSQLTHHILASDKDSYHKQSANVNRITHESKPAAASAAADFTPAAISSASAPMHGQQYKRGKNNRGRHGNRGHRGGSNNQPSNTTTNNRGGYTNSRGGQPHGAGYHQDGYSSQRNQAEYYANRYKTVHCTNFNSAGYNIKECINESPPPSMTRGTGGNYLSLPQVSPPYI</sequence>
<protein>
    <submittedName>
        <fullName evidence="3">Uncharacterized protein LOC108671534</fullName>
    </submittedName>
</protein>
<feature type="compositionally biased region" description="Low complexity" evidence="1">
    <location>
        <begin position="46"/>
        <end position="70"/>
    </location>
</feature>
<feature type="region of interest" description="Disordered" evidence="1">
    <location>
        <begin position="1"/>
        <end position="70"/>
    </location>
</feature>
<feature type="compositionally biased region" description="Low complexity" evidence="1">
    <location>
        <begin position="353"/>
        <end position="375"/>
    </location>
</feature>
<dbReference type="GeneID" id="108671534"/>
<gene>
    <name evidence="3" type="primary">LOC108671534</name>
</gene>
<name>A0A8B7NLP6_HYAAZ</name>
<dbReference type="KEGG" id="hazt:108671534"/>
<evidence type="ECO:0000256" key="1">
    <source>
        <dbReference type="SAM" id="MobiDB-lite"/>
    </source>
</evidence>
<feature type="compositionally biased region" description="Basic residues" evidence="1">
    <location>
        <begin position="334"/>
        <end position="351"/>
    </location>
</feature>
<keyword evidence="2" id="KW-1185">Reference proteome</keyword>
<dbReference type="AlphaFoldDB" id="A0A8B7NLP6"/>
<accession>A0A8B7NLP6</accession>
<organism evidence="2 3">
    <name type="scientific">Hyalella azteca</name>
    <name type="common">Amphipod</name>
    <dbReference type="NCBI Taxonomy" id="294128"/>
    <lineage>
        <taxon>Eukaryota</taxon>
        <taxon>Metazoa</taxon>
        <taxon>Ecdysozoa</taxon>
        <taxon>Arthropoda</taxon>
        <taxon>Crustacea</taxon>
        <taxon>Multicrustacea</taxon>
        <taxon>Malacostraca</taxon>
        <taxon>Eumalacostraca</taxon>
        <taxon>Peracarida</taxon>
        <taxon>Amphipoda</taxon>
        <taxon>Senticaudata</taxon>
        <taxon>Talitrida</taxon>
        <taxon>Talitroidea</taxon>
        <taxon>Hyalellidae</taxon>
        <taxon>Hyalella</taxon>
    </lineage>
</organism>
<dbReference type="RefSeq" id="XP_018014577.1">
    <property type="nucleotide sequence ID" value="XM_018159088.2"/>
</dbReference>
<feature type="region of interest" description="Disordered" evidence="1">
    <location>
        <begin position="424"/>
        <end position="447"/>
    </location>
</feature>
<evidence type="ECO:0000313" key="2">
    <source>
        <dbReference type="Proteomes" id="UP000694843"/>
    </source>
</evidence>
<feature type="region of interest" description="Disordered" evidence="1">
    <location>
        <begin position="325"/>
        <end position="387"/>
    </location>
</feature>
<proteinExistence type="predicted"/>
<dbReference type="Proteomes" id="UP000694843">
    <property type="component" value="Unplaced"/>
</dbReference>
<evidence type="ECO:0000313" key="3">
    <source>
        <dbReference type="RefSeq" id="XP_018014577.1"/>
    </source>
</evidence>
<reference evidence="3" key="1">
    <citation type="submission" date="2025-08" db="UniProtKB">
        <authorList>
            <consortium name="RefSeq"/>
        </authorList>
    </citation>
    <scope>IDENTIFICATION</scope>
    <source>
        <tissue evidence="3">Whole organism</tissue>
    </source>
</reference>